<keyword evidence="2" id="KW-0964">Secreted</keyword>
<dbReference type="PROSITE" id="PS50189">
    <property type="entry name" value="NTR"/>
    <property type="match status" value="1"/>
</dbReference>
<feature type="non-terminal residue" evidence="6">
    <location>
        <position position="1"/>
    </location>
</feature>
<dbReference type="STRING" id="282301.A0A267G5Z1"/>
<evidence type="ECO:0000256" key="3">
    <source>
        <dbReference type="ARBA" id="ARBA00023157"/>
    </source>
</evidence>
<evidence type="ECO:0000256" key="2">
    <source>
        <dbReference type="ARBA" id="ARBA00022525"/>
    </source>
</evidence>
<dbReference type="Gene3D" id="2.40.50.120">
    <property type="match status" value="1"/>
</dbReference>
<gene>
    <name evidence="6" type="ORF">BOX15_Mlig014115g1</name>
</gene>
<feature type="compositionally biased region" description="Basic residues" evidence="4">
    <location>
        <begin position="169"/>
        <end position="181"/>
    </location>
</feature>
<dbReference type="InterPro" id="IPR001134">
    <property type="entry name" value="Netrin_domain"/>
</dbReference>
<sequence>DFSTRRIKSATILCFAGRTKSKDRKCPKRCKSNDSSLTQVDYCLRPWAIRAQVLSIRRQRRWMQVSARIFPYRCPTRSCPTSPSATFWIKRRHWRCRCPRLRRGATYLVMTRDKHHRKHPDDLVLDKRSIVLRWQDSQLNQLRQFERFVGYDYTADGCVDCDCIRRRHRQQRRRRHQRRRGSSGGRKASSRMRKRDSRSAPLPPPPPLPEPPTELPLLPLFRRQSHRGRPTFTAAQRTEHRGRSGLRKVEN</sequence>
<comment type="caution">
    <text evidence="6">The sequence shown here is derived from an EMBL/GenBank/DDBJ whole genome shotgun (WGS) entry which is preliminary data.</text>
</comment>
<feature type="region of interest" description="Disordered" evidence="4">
    <location>
        <begin position="169"/>
        <end position="251"/>
    </location>
</feature>
<evidence type="ECO:0000259" key="5">
    <source>
        <dbReference type="PROSITE" id="PS50189"/>
    </source>
</evidence>
<dbReference type="Pfam" id="PF01759">
    <property type="entry name" value="NTR"/>
    <property type="match status" value="1"/>
</dbReference>
<dbReference type="EMBL" id="NIVC01000529">
    <property type="protein sequence ID" value="PAA81438.1"/>
    <property type="molecule type" value="Genomic_DNA"/>
</dbReference>
<comment type="subcellular location">
    <subcellularLocation>
        <location evidence="1">Secreted</location>
    </subcellularLocation>
</comment>
<dbReference type="Proteomes" id="UP000215902">
    <property type="component" value="Unassembled WGS sequence"/>
</dbReference>
<accession>A0A267G5Z1</accession>
<organism evidence="6 7">
    <name type="scientific">Macrostomum lignano</name>
    <dbReference type="NCBI Taxonomy" id="282301"/>
    <lineage>
        <taxon>Eukaryota</taxon>
        <taxon>Metazoa</taxon>
        <taxon>Spiralia</taxon>
        <taxon>Lophotrochozoa</taxon>
        <taxon>Platyhelminthes</taxon>
        <taxon>Rhabditophora</taxon>
        <taxon>Macrostomorpha</taxon>
        <taxon>Macrostomida</taxon>
        <taxon>Macrostomidae</taxon>
        <taxon>Macrostomum</taxon>
    </lineage>
</organism>
<feature type="compositionally biased region" description="Pro residues" evidence="4">
    <location>
        <begin position="201"/>
        <end position="214"/>
    </location>
</feature>
<dbReference type="SUPFAM" id="SSF50242">
    <property type="entry name" value="TIMP-like"/>
    <property type="match status" value="1"/>
</dbReference>
<keyword evidence="3" id="KW-1015">Disulfide bond</keyword>
<evidence type="ECO:0000256" key="1">
    <source>
        <dbReference type="ARBA" id="ARBA00004613"/>
    </source>
</evidence>
<evidence type="ECO:0000313" key="6">
    <source>
        <dbReference type="EMBL" id="PAA81438.1"/>
    </source>
</evidence>
<reference evidence="6 7" key="1">
    <citation type="submission" date="2017-06" db="EMBL/GenBank/DDBJ databases">
        <title>A platform for efficient transgenesis in Macrostomum lignano, a flatworm model organism for stem cell research.</title>
        <authorList>
            <person name="Berezikov E."/>
        </authorList>
    </citation>
    <scope>NUCLEOTIDE SEQUENCE [LARGE SCALE GENOMIC DNA]</scope>
    <source>
        <strain evidence="6">DV1</strain>
        <tissue evidence="6">Whole organism</tissue>
    </source>
</reference>
<name>A0A267G5Z1_9PLAT</name>
<dbReference type="GO" id="GO:0005576">
    <property type="term" value="C:extracellular region"/>
    <property type="evidence" value="ECO:0007669"/>
    <property type="project" value="UniProtKB-SubCell"/>
</dbReference>
<dbReference type="SMART" id="SM00643">
    <property type="entry name" value="C345C"/>
    <property type="match status" value="1"/>
</dbReference>
<dbReference type="InterPro" id="IPR008993">
    <property type="entry name" value="TIMP-like_OB-fold"/>
</dbReference>
<feature type="compositionally biased region" description="Basic and acidic residues" evidence="4">
    <location>
        <begin position="237"/>
        <end position="251"/>
    </location>
</feature>
<evidence type="ECO:0000313" key="7">
    <source>
        <dbReference type="Proteomes" id="UP000215902"/>
    </source>
</evidence>
<feature type="domain" description="NTR" evidence="5">
    <location>
        <begin position="26"/>
        <end position="158"/>
    </location>
</feature>
<proteinExistence type="predicted"/>
<dbReference type="OrthoDB" id="5984158at2759"/>
<dbReference type="AlphaFoldDB" id="A0A267G5Z1"/>
<protein>
    <recommendedName>
        <fullName evidence="5">NTR domain-containing protein</fullName>
    </recommendedName>
</protein>
<dbReference type="InterPro" id="IPR018933">
    <property type="entry name" value="Netrin_module_non-TIMP"/>
</dbReference>
<evidence type="ECO:0000256" key="4">
    <source>
        <dbReference type="SAM" id="MobiDB-lite"/>
    </source>
</evidence>
<keyword evidence="7" id="KW-1185">Reference proteome</keyword>